<evidence type="ECO:0000256" key="12">
    <source>
        <dbReference type="SAM" id="Phobius"/>
    </source>
</evidence>
<evidence type="ECO:0000256" key="1">
    <source>
        <dbReference type="ARBA" id="ARBA00004651"/>
    </source>
</evidence>
<feature type="transmembrane region" description="Helical" evidence="12">
    <location>
        <begin position="181"/>
        <end position="202"/>
    </location>
</feature>
<feature type="transmembrane region" description="Helical" evidence="12">
    <location>
        <begin position="678"/>
        <end position="696"/>
    </location>
</feature>
<feature type="transmembrane region" description="Helical" evidence="12">
    <location>
        <begin position="278"/>
        <end position="298"/>
    </location>
</feature>
<evidence type="ECO:0000256" key="3">
    <source>
        <dbReference type="ARBA" id="ARBA00022448"/>
    </source>
</evidence>
<feature type="transmembrane region" description="Helical" evidence="12">
    <location>
        <begin position="717"/>
        <end position="734"/>
    </location>
</feature>
<feature type="region of interest" description="Disordered" evidence="11">
    <location>
        <begin position="13"/>
        <end position="37"/>
    </location>
</feature>
<organism evidence="13 14">
    <name type="scientific">Lingula anatina</name>
    <name type="common">Brachiopod</name>
    <name type="synonym">Lingula unguis</name>
    <dbReference type="NCBI Taxonomy" id="7574"/>
    <lineage>
        <taxon>Eukaryota</taxon>
        <taxon>Metazoa</taxon>
        <taxon>Spiralia</taxon>
        <taxon>Lophotrochozoa</taxon>
        <taxon>Brachiopoda</taxon>
        <taxon>Linguliformea</taxon>
        <taxon>Lingulata</taxon>
        <taxon>Lingulida</taxon>
        <taxon>Linguloidea</taxon>
        <taxon>Lingulidae</taxon>
        <taxon>Lingula</taxon>
    </lineage>
</organism>
<keyword evidence="5 12" id="KW-0812">Transmembrane</keyword>
<accession>A0A1S3HC18</accession>
<evidence type="ECO:0000256" key="4">
    <source>
        <dbReference type="ARBA" id="ARBA00022475"/>
    </source>
</evidence>
<protein>
    <submittedName>
        <fullName evidence="14">Uncharacterized protein LOC106153354 isoform X1</fullName>
    </submittedName>
</protein>
<feature type="transmembrane region" description="Helical" evidence="12">
    <location>
        <begin position="643"/>
        <end position="666"/>
    </location>
</feature>
<dbReference type="Proteomes" id="UP000085678">
    <property type="component" value="Unplaced"/>
</dbReference>
<keyword evidence="10" id="KW-0407">Ion channel</keyword>
<evidence type="ECO:0000256" key="5">
    <source>
        <dbReference type="ARBA" id="ARBA00022692"/>
    </source>
</evidence>
<dbReference type="GeneID" id="106153354"/>
<evidence type="ECO:0000313" key="13">
    <source>
        <dbReference type="Proteomes" id="UP000085678"/>
    </source>
</evidence>
<dbReference type="InterPro" id="IPR004878">
    <property type="entry name" value="Otopetrin"/>
</dbReference>
<evidence type="ECO:0000256" key="11">
    <source>
        <dbReference type="SAM" id="MobiDB-lite"/>
    </source>
</evidence>
<feature type="region of interest" description="Disordered" evidence="11">
    <location>
        <begin position="380"/>
        <end position="403"/>
    </location>
</feature>
<keyword evidence="9 12" id="KW-0472">Membrane</keyword>
<evidence type="ECO:0000256" key="7">
    <source>
        <dbReference type="ARBA" id="ARBA00022989"/>
    </source>
</evidence>
<dbReference type="PANTHER" id="PTHR21522">
    <property type="entry name" value="PROTON CHANNEL OTOP"/>
    <property type="match status" value="1"/>
</dbReference>
<name>A0A1S3HC18_LINAN</name>
<feature type="transmembrane region" description="Helical" evidence="12">
    <location>
        <begin position="105"/>
        <end position="127"/>
    </location>
</feature>
<evidence type="ECO:0000256" key="9">
    <source>
        <dbReference type="ARBA" id="ARBA00023136"/>
    </source>
</evidence>
<evidence type="ECO:0000313" key="14">
    <source>
        <dbReference type="RefSeq" id="XP_013382699.1"/>
    </source>
</evidence>
<evidence type="ECO:0000256" key="6">
    <source>
        <dbReference type="ARBA" id="ARBA00022781"/>
    </source>
</evidence>
<feature type="transmembrane region" description="Helical" evidence="12">
    <location>
        <begin position="74"/>
        <end position="93"/>
    </location>
</feature>
<keyword evidence="13" id="KW-1185">Reference proteome</keyword>
<gene>
    <name evidence="14" type="primary">LOC106153354</name>
</gene>
<dbReference type="OrthoDB" id="6429739at2759"/>
<sequence length="796" mass="87936">MVRADLELELYNLNTPPLGPKGTQGQPPGEDIPYTSKAPSCMGKTGRMLKRIRRLSGEGLAVNFDNGNMKAMSLLLAAVIVVVVSCMDVASSAQKDIPKTAIDVMLSVLYAASAVWIFVTLVLGWTMKLTTSLKYKSRKNNKMNFQKIGAMVFGMGAMVYSSLGIAEFVSLAPECRYLESIFGPLLSIAFTSLQVYFLLVYAKVTINMGKVVPILSRFGLMVIMGTNISVWIHTTISEARHSSEEAHHSDSSHSVKNDTNYTYACAGGITLQRQLSSYLYPCVIEYSLITSTNIYLIWSKICQPTHAAPPKTELSEDNLHAKCNGYVDPKSVRKSSSIARMEHLGHGPHHVHFDHPHGHHGSHGHVNRAFSAVLADIIEESGSEGESSAHSEPATPKQKTAEESECNCFNSFKEGVSGHQDSCPVKEKDQKIEFSSKADEVKFYFGEASDAASDHHEHVELHDQASHSNKDMMSVSQVTRHVADWHRHNNDHSQHTFLEASDLVHTGRSTLTNVASSVSIATSAYEAPHMPDVKEAEYYNNHCGLYIGLTIALATLVTIIVFLNLLYADSSDILGRVEYANAHLFIAKISLNILNIFALFITHFSINSLMKKDPNLRGLRLGKEGRRHSDEKHQQHQLALDKALLGISFIGLMGYCTLTIIAGLGVTDPEVDAGLTTADAAIVMIEAVLQTVFLVTSFLPRRATTPEQREKRPGRQGLFFLLCCNFCLWGLNSFGLRNEIANSIQISFYTVNAWVILSHVTLPLMILYRFHSIVVISDVITHAYTPKYIGLDTHKI</sequence>
<dbReference type="PANTHER" id="PTHR21522:SF32">
    <property type="entry name" value="OTOPETRIN-2"/>
    <property type="match status" value="1"/>
</dbReference>
<feature type="transmembrane region" description="Helical" evidence="12">
    <location>
        <begin position="579"/>
        <end position="602"/>
    </location>
</feature>
<comment type="similarity">
    <text evidence="2">Belongs to the otopetrin family.</text>
</comment>
<feature type="transmembrane region" description="Helical" evidence="12">
    <location>
        <begin position="214"/>
        <end position="232"/>
    </location>
</feature>
<dbReference type="KEGG" id="lak:106153354"/>
<dbReference type="GO" id="GO:0005886">
    <property type="term" value="C:plasma membrane"/>
    <property type="evidence" value="ECO:0007669"/>
    <property type="project" value="UniProtKB-SubCell"/>
</dbReference>
<dbReference type="Pfam" id="PF03189">
    <property type="entry name" value="Otopetrin"/>
    <property type="match status" value="2"/>
</dbReference>
<feature type="transmembrane region" description="Helical" evidence="12">
    <location>
        <begin position="746"/>
        <end position="768"/>
    </location>
</feature>
<evidence type="ECO:0000256" key="10">
    <source>
        <dbReference type="ARBA" id="ARBA00023303"/>
    </source>
</evidence>
<feature type="transmembrane region" description="Helical" evidence="12">
    <location>
        <begin position="544"/>
        <end position="567"/>
    </location>
</feature>
<proteinExistence type="inferred from homology"/>
<reference evidence="14" key="1">
    <citation type="submission" date="2025-08" db="UniProtKB">
        <authorList>
            <consortium name="RefSeq"/>
        </authorList>
    </citation>
    <scope>IDENTIFICATION</scope>
    <source>
        <tissue evidence="14">Gonads</tissue>
    </source>
</reference>
<keyword evidence="4" id="KW-1003">Cell membrane</keyword>
<keyword evidence="8" id="KW-0406">Ion transport</keyword>
<dbReference type="InParanoid" id="A0A1S3HC18"/>
<keyword evidence="7 12" id="KW-1133">Transmembrane helix</keyword>
<evidence type="ECO:0000256" key="8">
    <source>
        <dbReference type="ARBA" id="ARBA00023065"/>
    </source>
</evidence>
<feature type="transmembrane region" description="Helical" evidence="12">
    <location>
        <begin position="148"/>
        <end position="169"/>
    </location>
</feature>
<dbReference type="AlphaFoldDB" id="A0A1S3HC18"/>
<evidence type="ECO:0000256" key="2">
    <source>
        <dbReference type="ARBA" id="ARBA00006513"/>
    </source>
</evidence>
<keyword evidence="6" id="KW-0375">Hydrogen ion transport</keyword>
<dbReference type="GO" id="GO:0015252">
    <property type="term" value="F:proton channel activity"/>
    <property type="evidence" value="ECO:0007669"/>
    <property type="project" value="InterPro"/>
</dbReference>
<keyword evidence="3" id="KW-0813">Transport</keyword>
<dbReference type="RefSeq" id="XP_013382699.1">
    <property type="nucleotide sequence ID" value="XM_013527245.1"/>
</dbReference>
<comment type="subcellular location">
    <subcellularLocation>
        <location evidence="1">Cell membrane</location>
        <topology evidence="1">Multi-pass membrane protein</topology>
    </subcellularLocation>
</comment>